<sequence>MNSVLSTPGTYSCALDSFLEISSHLFLPYLSILTAQNEFTELLFNTCARYIESQGNDRLLRELREPLWVYLQHHCPSFLSRDCNACFSQIFEERTFGDLSSEEMNIFSSQRIIHSISHFSFCKTCHDTVALKSSILVNYVTRSALQKCQLDHNSWPHFISAIQTEPGKLNCPNCETPTDDPVLTYSSQAKFVFIEFSPELMDLINLCENMHVGSSEYKLKRMVRCYNGHFTCAVLTQGNWTHIDDLCVGVKEFCTLAALKRQFSKGWFFAIYEDSNMVSKPESCGIVNQQMKSNIDFTEIPIKRRCFKSNINFQTPVTCYNYYEVLTEESHTMHMYPDSKTEIKQSKQQNIFKTKEAKKRKTKRSKLEKKKKAKLDSTVESNCNSTIKTPANVSSTTKQSASTNTNDKLSTNPIKQSVSSELPLNNNKKSDNFSVFHDKSNNSSYFNNTMQGGKEFHSQPFAVKNMRKFHNSIKYTVYHCSICQEAWPLKAKPKSYPNYACSRCTRDKSTPKKFSTENSMIPSPVPKELQGLTQFEEMLIARTFPVMHVYTKPRGGQKAYKGHVITLPQDLQQLADVLPRCPKDLPVIVFTINGKDSCSKDFIVRRKKVSNALYRLTVVNKDEEPNNFLYKDVRISKENLTQLPENGVLSNVPKVECEVENNGATSSHIKVDSGPVEYDDNERVYNSDSEMGSFIPSNVSTKKEKQIIEDAFIKQPQCHDWTIGSEPLNEFNVQFLASLAFPTLFPDGKGDPTNSAVVSDISNNETQSFAEKLKHLIKFAEQKDGQWVYRFASHPRFAYWAYNILYRKRILGQSNFFPETKSIRSKSINS</sequence>
<reference evidence="3 4" key="1">
    <citation type="submission" date="2022-05" db="EMBL/GenBank/DDBJ databases">
        <authorList>
            <consortium name="Genoscope - CEA"/>
            <person name="William W."/>
        </authorList>
    </citation>
    <scope>NUCLEOTIDE SEQUENCE [LARGE SCALE GENOMIC DNA]</scope>
</reference>
<evidence type="ECO:0000256" key="1">
    <source>
        <dbReference type="SAM" id="MobiDB-lite"/>
    </source>
</evidence>
<evidence type="ECO:0000313" key="3">
    <source>
        <dbReference type="EMBL" id="CAH3044135.1"/>
    </source>
</evidence>
<name>A0AAU9W2F1_9CNID</name>
<dbReference type="Pfam" id="PF20209">
    <property type="entry name" value="DUF6570"/>
    <property type="match status" value="1"/>
</dbReference>
<gene>
    <name evidence="3" type="ORF">PMEA_00030966</name>
</gene>
<dbReference type="EMBL" id="CALNXJ010000007">
    <property type="protein sequence ID" value="CAH3044135.1"/>
    <property type="molecule type" value="Genomic_DNA"/>
</dbReference>
<dbReference type="AlphaFoldDB" id="A0AAU9W2F1"/>
<comment type="caution">
    <text evidence="3">The sequence shown here is derived from an EMBL/GenBank/DDBJ whole genome shotgun (WGS) entry which is preliminary data.</text>
</comment>
<organism evidence="3 4">
    <name type="scientific">Pocillopora meandrina</name>
    <dbReference type="NCBI Taxonomy" id="46732"/>
    <lineage>
        <taxon>Eukaryota</taxon>
        <taxon>Metazoa</taxon>
        <taxon>Cnidaria</taxon>
        <taxon>Anthozoa</taxon>
        <taxon>Hexacorallia</taxon>
        <taxon>Scleractinia</taxon>
        <taxon>Astrocoeniina</taxon>
        <taxon>Pocilloporidae</taxon>
        <taxon>Pocillopora</taxon>
    </lineage>
</organism>
<dbReference type="InterPro" id="IPR046700">
    <property type="entry name" value="DUF6570"/>
</dbReference>
<evidence type="ECO:0000259" key="2">
    <source>
        <dbReference type="Pfam" id="PF20209"/>
    </source>
</evidence>
<feature type="compositionally biased region" description="Polar residues" evidence="1">
    <location>
        <begin position="378"/>
        <end position="427"/>
    </location>
</feature>
<keyword evidence="4" id="KW-1185">Reference proteome</keyword>
<proteinExistence type="predicted"/>
<evidence type="ECO:0000313" key="4">
    <source>
        <dbReference type="Proteomes" id="UP001159428"/>
    </source>
</evidence>
<dbReference type="Proteomes" id="UP001159428">
    <property type="component" value="Unassembled WGS sequence"/>
</dbReference>
<feature type="compositionally biased region" description="Basic residues" evidence="1">
    <location>
        <begin position="356"/>
        <end position="373"/>
    </location>
</feature>
<feature type="domain" description="DUF6570" evidence="2">
    <location>
        <begin position="509"/>
        <end position="640"/>
    </location>
</feature>
<protein>
    <recommendedName>
        <fullName evidence="2">DUF6570 domain-containing protein</fullName>
    </recommendedName>
</protein>
<accession>A0AAU9W2F1</accession>
<feature type="region of interest" description="Disordered" evidence="1">
    <location>
        <begin position="342"/>
        <end position="430"/>
    </location>
</feature>